<sequence length="52" mass="6190">KLDEDRKHVFDRISTHQQKVKALFEKKSGPRDFQVGDIVLLWDKRHEPHGSH</sequence>
<reference evidence="1 2" key="1">
    <citation type="journal article" date="2021" name="Nat. Plants">
        <title>The Taxus genome provides insights into paclitaxel biosynthesis.</title>
        <authorList>
            <person name="Xiong X."/>
            <person name="Gou J."/>
            <person name="Liao Q."/>
            <person name="Li Y."/>
            <person name="Zhou Q."/>
            <person name="Bi G."/>
            <person name="Li C."/>
            <person name="Du R."/>
            <person name="Wang X."/>
            <person name="Sun T."/>
            <person name="Guo L."/>
            <person name="Liang H."/>
            <person name="Lu P."/>
            <person name="Wu Y."/>
            <person name="Zhang Z."/>
            <person name="Ro D.K."/>
            <person name="Shang Y."/>
            <person name="Huang S."/>
            <person name="Yan J."/>
        </authorList>
    </citation>
    <scope>NUCLEOTIDE SEQUENCE [LARGE SCALE GENOMIC DNA]</scope>
    <source>
        <strain evidence="1">Ta-2019</strain>
    </source>
</reference>
<gene>
    <name evidence="1" type="ORF">KI387_000873</name>
</gene>
<evidence type="ECO:0000313" key="1">
    <source>
        <dbReference type="EMBL" id="KAH9328765.1"/>
    </source>
</evidence>
<dbReference type="AlphaFoldDB" id="A0AA38GV36"/>
<keyword evidence="2" id="KW-1185">Reference proteome</keyword>
<dbReference type="Proteomes" id="UP000824469">
    <property type="component" value="Unassembled WGS sequence"/>
</dbReference>
<feature type="non-terminal residue" evidence="1">
    <location>
        <position position="52"/>
    </location>
</feature>
<name>A0AA38GV36_TAXCH</name>
<proteinExistence type="predicted"/>
<dbReference type="EMBL" id="JAHRHJ020000001">
    <property type="protein sequence ID" value="KAH9328765.1"/>
    <property type="molecule type" value="Genomic_DNA"/>
</dbReference>
<protein>
    <submittedName>
        <fullName evidence="1">Uncharacterized protein</fullName>
    </submittedName>
</protein>
<accession>A0AA38GV36</accession>
<comment type="caution">
    <text evidence="1">The sequence shown here is derived from an EMBL/GenBank/DDBJ whole genome shotgun (WGS) entry which is preliminary data.</text>
</comment>
<organism evidence="1 2">
    <name type="scientific">Taxus chinensis</name>
    <name type="common">Chinese yew</name>
    <name type="synonym">Taxus wallichiana var. chinensis</name>
    <dbReference type="NCBI Taxonomy" id="29808"/>
    <lineage>
        <taxon>Eukaryota</taxon>
        <taxon>Viridiplantae</taxon>
        <taxon>Streptophyta</taxon>
        <taxon>Embryophyta</taxon>
        <taxon>Tracheophyta</taxon>
        <taxon>Spermatophyta</taxon>
        <taxon>Pinopsida</taxon>
        <taxon>Pinidae</taxon>
        <taxon>Conifers II</taxon>
        <taxon>Cupressales</taxon>
        <taxon>Taxaceae</taxon>
        <taxon>Taxus</taxon>
    </lineage>
</organism>
<evidence type="ECO:0000313" key="2">
    <source>
        <dbReference type="Proteomes" id="UP000824469"/>
    </source>
</evidence>
<feature type="non-terminal residue" evidence="1">
    <location>
        <position position="1"/>
    </location>
</feature>